<keyword evidence="3" id="KW-1185">Reference proteome</keyword>
<comment type="caution">
    <text evidence="2">The sequence shown here is derived from an EMBL/GenBank/DDBJ whole genome shotgun (WGS) entry which is preliminary data.</text>
</comment>
<dbReference type="EMBL" id="CAJNOC010006023">
    <property type="protein sequence ID" value="CAF1068069.1"/>
    <property type="molecule type" value="Genomic_DNA"/>
</dbReference>
<feature type="non-terminal residue" evidence="2">
    <location>
        <position position="1"/>
    </location>
</feature>
<feature type="region of interest" description="Disordered" evidence="1">
    <location>
        <begin position="23"/>
        <end position="59"/>
    </location>
</feature>
<reference evidence="2" key="1">
    <citation type="submission" date="2021-02" db="EMBL/GenBank/DDBJ databases">
        <authorList>
            <person name="Nowell W R."/>
        </authorList>
    </citation>
    <scope>NUCLEOTIDE SEQUENCE</scope>
    <source>
        <strain evidence="2">Ploen Becks lab</strain>
    </source>
</reference>
<accession>A0A814LN62</accession>
<evidence type="ECO:0000313" key="2">
    <source>
        <dbReference type="EMBL" id="CAF1068069.1"/>
    </source>
</evidence>
<name>A0A814LN62_9BILA</name>
<gene>
    <name evidence="2" type="ORF">OXX778_LOCUS19597</name>
</gene>
<dbReference type="AlphaFoldDB" id="A0A814LN62"/>
<evidence type="ECO:0000313" key="3">
    <source>
        <dbReference type="Proteomes" id="UP000663879"/>
    </source>
</evidence>
<sequence>VINELENKFINISNSQVTQDMLKTERSPPINTNNISDRNKTALNDELMDFSDDDNIEVD</sequence>
<dbReference type="Proteomes" id="UP000663879">
    <property type="component" value="Unassembled WGS sequence"/>
</dbReference>
<evidence type="ECO:0000256" key="1">
    <source>
        <dbReference type="SAM" id="MobiDB-lite"/>
    </source>
</evidence>
<protein>
    <submittedName>
        <fullName evidence="2">Uncharacterized protein</fullName>
    </submittedName>
</protein>
<organism evidence="2 3">
    <name type="scientific">Brachionus calyciflorus</name>
    <dbReference type="NCBI Taxonomy" id="104777"/>
    <lineage>
        <taxon>Eukaryota</taxon>
        <taxon>Metazoa</taxon>
        <taxon>Spiralia</taxon>
        <taxon>Gnathifera</taxon>
        <taxon>Rotifera</taxon>
        <taxon>Eurotatoria</taxon>
        <taxon>Monogononta</taxon>
        <taxon>Pseudotrocha</taxon>
        <taxon>Ploima</taxon>
        <taxon>Brachionidae</taxon>
        <taxon>Brachionus</taxon>
    </lineage>
</organism>
<proteinExistence type="predicted"/>
<feature type="compositionally biased region" description="Acidic residues" evidence="1">
    <location>
        <begin position="46"/>
        <end position="59"/>
    </location>
</feature>